<dbReference type="STRING" id="665467.SAMN02982931_03175"/>
<dbReference type="EMBL" id="FMXQ01000006">
    <property type="protein sequence ID" value="SDB41647.1"/>
    <property type="molecule type" value="Genomic_DNA"/>
</dbReference>
<evidence type="ECO:0000256" key="1">
    <source>
        <dbReference type="SAM" id="MobiDB-lite"/>
    </source>
</evidence>
<dbReference type="Proteomes" id="UP000199071">
    <property type="component" value="Unassembled WGS sequence"/>
</dbReference>
<feature type="region of interest" description="Disordered" evidence="1">
    <location>
        <begin position="1"/>
        <end position="43"/>
    </location>
</feature>
<protein>
    <recommendedName>
        <fullName evidence="4">Methyltransferase domain-containing protein</fullName>
    </recommendedName>
</protein>
<evidence type="ECO:0000313" key="3">
    <source>
        <dbReference type="Proteomes" id="UP000199071"/>
    </source>
</evidence>
<organism evidence="2 3">
    <name type="scientific">Bauldia litoralis</name>
    <dbReference type="NCBI Taxonomy" id="665467"/>
    <lineage>
        <taxon>Bacteria</taxon>
        <taxon>Pseudomonadati</taxon>
        <taxon>Pseudomonadota</taxon>
        <taxon>Alphaproteobacteria</taxon>
        <taxon>Hyphomicrobiales</taxon>
        <taxon>Kaistiaceae</taxon>
        <taxon>Bauldia</taxon>
    </lineage>
</organism>
<accession>A0A1G6D917</accession>
<evidence type="ECO:0000313" key="2">
    <source>
        <dbReference type="EMBL" id="SDB41647.1"/>
    </source>
</evidence>
<name>A0A1G6D917_9HYPH</name>
<keyword evidence="3" id="KW-1185">Reference proteome</keyword>
<evidence type="ECO:0008006" key="4">
    <source>
        <dbReference type="Google" id="ProtNLM"/>
    </source>
</evidence>
<reference evidence="2 3" key="1">
    <citation type="submission" date="2016-10" db="EMBL/GenBank/DDBJ databases">
        <authorList>
            <person name="de Groot N.N."/>
        </authorList>
    </citation>
    <scope>NUCLEOTIDE SEQUENCE [LARGE SCALE GENOMIC DNA]</scope>
    <source>
        <strain evidence="2 3">ATCC 35022</strain>
    </source>
</reference>
<sequence>MGWFSRGPGRKRSKPSEGKVPSKRRRQLAGFRKLTRATKSGSKDVARPLKALEASAGRIANRLDSNARLLQNVPRIDTNMIIQNKLLRMIADDLLAAVSPRYSEPKRLFGPHAQVYSQNYEDAMIGEIFTRIGFGSRRFVEIGVEDGHQNCTRMLLEHCGFSGVWVEMDPEACARIRTRFAAYIESGRLVLVEGMATAETINDLIPPEFRDVDLVSVDVDQNTTHVWRAMDLKARVACIEYNAAFPPMLDIETPYEAETVWDGGHIYGGSLKAIERIGAGKQMSLVGCDLHGVNAFLIADSEDLSKFSAPFTAENHFEPLRLQLVSERGHRRVKAS</sequence>
<dbReference type="AlphaFoldDB" id="A0A1G6D917"/>
<proteinExistence type="predicted"/>
<gene>
    <name evidence="2" type="ORF">SAMN02982931_03175</name>
</gene>